<protein>
    <recommendedName>
        <fullName evidence="3">Secreted protein</fullName>
    </recommendedName>
</protein>
<organism evidence="1 2">
    <name type="scientific">Cirrhinus molitorella</name>
    <name type="common">mud carp</name>
    <dbReference type="NCBI Taxonomy" id="172907"/>
    <lineage>
        <taxon>Eukaryota</taxon>
        <taxon>Metazoa</taxon>
        <taxon>Chordata</taxon>
        <taxon>Craniata</taxon>
        <taxon>Vertebrata</taxon>
        <taxon>Euteleostomi</taxon>
        <taxon>Actinopterygii</taxon>
        <taxon>Neopterygii</taxon>
        <taxon>Teleostei</taxon>
        <taxon>Ostariophysi</taxon>
        <taxon>Cypriniformes</taxon>
        <taxon>Cyprinidae</taxon>
        <taxon>Labeoninae</taxon>
        <taxon>Labeonini</taxon>
        <taxon>Cirrhinus</taxon>
    </lineage>
</organism>
<evidence type="ECO:0000313" key="2">
    <source>
        <dbReference type="Proteomes" id="UP001558613"/>
    </source>
</evidence>
<proteinExistence type="predicted"/>
<keyword evidence="2" id="KW-1185">Reference proteome</keyword>
<evidence type="ECO:0000313" key="1">
    <source>
        <dbReference type="EMBL" id="KAL1269039.1"/>
    </source>
</evidence>
<sequence>MHLVNADRQYMWFWPAVRSPLALTHLSCLMCFCQAGQAFMKSSYWGKSIQLHRPFTLNKLICLHKTARHRGASGACYRGCSPVPGALRAMWT</sequence>
<evidence type="ECO:0008006" key="3">
    <source>
        <dbReference type="Google" id="ProtNLM"/>
    </source>
</evidence>
<dbReference type="EMBL" id="JAYMGO010000008">
    <property type="protein sequence ID" value="KAL1269039.1"/>
    <property type="molecule type" value="Genomic_DNA"/>
</dbReference>
<dbReference type="Proteomes" id="UP001558613">
    <property type="component" value="Unassembled WGS sequence"/>
</dbReference>
<accession>A0ABR3MWQ2</accession>
<reference evidence="1 2" key="1">
    <citation type="submission" date="2023-09" db="EMBL/GenBank/DDBJ databases">
        <authorList>
            <person name="Wang M."/>
        </authorList>
    </citation>
    <scope>NUCLEOTIDE SEQUENCE [LARGE SCALE GENOMIC DNA]</scope>
    <source>
        <strain evidence="1">GT-2023</strain>
        <tissue evidence="1">Liver</tissue>
    </source>
</reference>
<gene>
    <name evidence="1" type="ORF">QQF64_031328</name>
</gene>
<name>A0ABR3MWQ2_9TELE</name>
<comment type="caution">
    <text evidence="1">The sequence shown here is derived from an EMBL/GenBank/DDBJ whole genome shotgun (WGS) entry which is preliminary data.</text>
</comment>